<name>A0A085W751_9BACT</name>
<organism evidence="3 4">
    <name type="scientific">Hyalangium minutum</name>
    <dbReference type="NCBI Taxonomy" id="394096"/>
    <lineage>
        <taxon>Bacteria</taxon>
        <taxon>Pseudomonadati</taxon>
        <taxon>Myxococcota</taxon>
        <taxon>Myxococcia</taxon>
        <taxon>Myxococcales</taxon>
        <taxon>Cystobacterineae</taxon>
        <taxon>Archangiaceae</taxon>
        <taxon>Hyalangium</taxon>
    </lineage>
</organism>
<dbReference type="Gene3D" id="2.40.10.220">
    <property type="entry name" value="predicted glycosyltransferase like domains"/>
    <property type="match status" value="1"/>
</dbReference>
<comment type="caution">
    <text evidence="3">The sequence shown here is derived from an EMBL/GenBank/DDBJ whole genome shotgun (WGS) entry which is preliminary data.</text>
</comment>
<reference evidence="3 4" key="1">
    <citation type="submission" date="2014-04" db="EMBL/GenBank/DDBJ databases">
        <title>Genome assembly of Hyalangium minutum DSM 14724.</title>
        <authorList>
            <person name="Sharma G."/>
            <person name="Subramanian S."/>
        </authorList>
    </citation>
    <scope>NUCLEOTIDE SEQUENCE [LARGE SCALE GENOMIC DNA]</scope>
    <source>
        <strain evidence="3 4">DSM 14724</strain>
    </source>
</reference>
<feature type="region of interest" description="Disordered" evidence="1">
    <location>
        <begin position="1"/>
        <end position="32"/>
    </location>
</feature>
<evidence type="ECO:0000256" key="1">
    <source>
        <dbReference type="SAM" id="MobiDB-lite"/>
    </source>
</evidence>
<dbReference type="Pfam" id="PF07238">
    <property type="entry name" value="PilZ"/>
    <property type="match status" value="1"/>
</dbReference>
<dbReference type="STRING" id="394096.DB31_2632"/>
<feature type="domain" description="PilZ" evidence="2">
    <location>
        <begin position="22"/>
        <end position="120"/>
    </location>
</feature>
<gene>
    <name evidence="3" type="ORF">DB31_2632</name>
</gene>
<sequence>MSNKDSTAMAERNDSKGPQSEERRDSPRVPMNFLVRKAGSDASYEPREGDLSLGGCAFKGTALEPGTALEVRFRLPNLTDELKVRGEVLTTPEALQSGATRVRFLDLPVEVELSIARHLDQTALGAPKR</sequence>
<accession>A0A085W751</accession>
<dbReference type="GO" id="GO:0035438">
    <property type="term" value="F:cyclic-di-GMP binding"/>
    <property type="evidence" value="ECO:0007669"/>
    <property type="project" value="InterPro"/>
</dbReference>
<dbReference type="EMBL" id="JMCB01000017">
    <property type="protein sequence ID" value="KFE63514.1"/>
    <property type="molecule type" value="Genomic_DNA"/>
</dbReference>
<dbReference type="AlphaFoldDB" id="A0A085W751"/>
<dbReference type="PATRIC" id="fig|394096.3.peg.6963"/>
<proteinExistence type="predicted"/>
<keyword evidence="4" id="KW-1185">Reference proteome</keyword>
<evidence type="ECO:0000313" key="4">
    <source>
        <dbReference type="Proteomes" id="UP000028725"/>
    </source>
</evidence>
<dbReference type="InterPro" id="IPR009875">
    <property type="entry name" value="PilZ_domain"/>
</dbReference>
<evidence type="ECO:0000259" key="2">
    <source>
        <dbReference type="Pfam" id="PF07238"/>
    </source>
</evidence>
<feature type="compositionally biased region" description="Basic and acidic residues" evidence="1">
    <location>
        <begin position="11"/>
        <end position="27"/>
    </location>
</feature>
<protein>
    <recommendedName>
        <fullName evidence="2">PilZ domain-containing protein</fullName>
    </recommendedName>
</protein>
<dbReference type="RefSeq" id="WP_240487009.1">
    <property type="nucleotide sequence ID" value="NZ_JMCB01000017.1"/>
</dbReference>
<dbReference type="Proteomes" id="UP000028725">
    <property type="component" value="Unassembled WGS sequence"/>
</dbReference>
<evidence type="ECO:0000313" key="3">
    <source>
        <dbReference type="EMBL" id="KFE63514.1"/>
    </source>
</evidence>